<dbReference type="InterPro" id="IPR011030">
    <property type="entry name" value="Lipovitellin_superhlx_dom"/>
</dbReference>
<sequence length="1683" mass="194190">MVKMLGLTLLLAAIAASATATGYIDGREYVYSYKGQVYTGYPRIKQQYSGYAFHANVIVQPHGEYAVFKVDNVRKAQFNGEFENVARHPHGYEELPAHAETLVRPFKVFRKNGIVTHFEVTKGEPSFSVNLKRGLISLFNLNFDEADTGLSTEDNDIQKPDPDRHYYKTYEKGVLGDCETAYVIEHHPYYKTPHNNIVLNVTKVRNYHKCNTNPNQVYGTFHGHECGEVDHEKSHTLHGNAQFKYDIRGYRHHYVIERIITSGEVAYTPYPIEGQTVATTINRYLELIDDRPVTNELDVGQDTDTYSSLEYSFDFQKGYKDAVDLKQPHYLYHLFGRKVPLDVIRGQIQELIQAYNDDTYQEKIREKNFPAKFVELLRSVGTLGYDEINDIFKEFADIPKNGATADQKKYRSLFVDTLVSLGTNPAILFGKYLIESKKARPQEAAYFFSQLPGHVKEVTEVLLDGLQDLCEHDSVKKHQSVHISCVFALSNIIYDHCIARYHPELPFTADRSHCQPEEAVKYFDNVAKHFEQATDEKLKVAYMKAMGIIGLREILPYVRPYIEGVGNKHLYYRNTAVWAITHVGFRFPEKVRDLLVPLLFNQTENYELRLSAFIILMMYRPALYELEGLARALKYDRDDQVRSYVYKSIKALANSTSPCLKEAHYALRILEDVHHEFEKYDYTFSSDHYVAGYDRNYDFGGSTRFSYFASDTGYVPRVLYLGLEDYIGGKAFQTFGMGFKQYGIEKFVDKIFGPEGSFGRRSVFDLFKKRGKRDTDAVEKELNEIKGKFLFENMHFSIKSTLPNVEYEPIHGEFFFRYMGNQMSFFHFDDSFFEAFFSQGRFSIPNLPALYQRVPQFFYQRFLLTVDKMYLIPSESGIPIIFDYKQPIYYYHKNKESSLKVEPGFFAEERGGKYPDHVKIETDGHVAIDKNLFASMGAIMPFDQVTFGGGINRRATLSLPLKLKLDLDVKEKKLSSKWTPVPHEVYHFKYEPFTFVDSYVNAVPGPLEDGYHPIKKQNQKHLDQSYLHDALGVGFDVHALYENEFNDEGSWLNFLFSKDYRQKFYYLYANPNFEPYDVSIKFSHASTGATKEVQSSIKYKFYDSEHTQPEFSGEGFQDYKITDAENGPFCTCELEAELTGLGDKERKAKASLSWTRNLKRSHHKLNFFYDRSPFHSSETSNLKICGSSYLKYPKYDLLKVATLDTIGMNHKVDSALKVHFGKSCSDQKIKLEGHFFTTDEQREAESKREVPDTPEHYNPYAHYYQECQKERQKGVNYGEYCLEYIKLISTGHGYNFHGKHENLSPAFLNATYKAAGFLKHVLYNYADHSTIDVENPSDEFHLHANFSLYSPFADIRVHKPKSNSHYTHVFLPKYVGFRSYPVFEDLHVKNSFNDQHCKLEGDHVETFDRYEYKLPPIDCYKVIAKDCSPNEHFTILGTKINHPRYHKAIKIFLGKHKIEALPVSDASDIIIRLDGQKIDVTDTQPYLHHEGEHHHHGPDFYITKRTFYYALHSEKYGLIVEYDGYNVIIQVSPFYRSKLCGICGNYNGQKYDGATTSDGCYYEDEKAYAYAFAIPSDTCQVPKFEPKCPNEGGFGCTKLRTKVIEGGKPGQTCFSTEPVAECSAHCKARSTTSHKLSFHCLPAKDDSTKALVRQQTLRVLHELRRKSKDLETDVEVPDVCIKV</sequence>
<keyword evidence="3" id="KW-1015">Disulfide bond</keyword>
<dbReference type="GO" id="GO:0005319">
    <property type="term" value="F:lipid transporter activity"/>
    <property type="evidence" value="ECO:0007669"/>
    <property type="project" value="InterPro"/>
</dbReference>
<dbReference type="Pfam" id="PF00094">
    <property type="entry name" value="VWD"/>
    <property type="match status" value="1"/>
</dbReference>
<reference evidence="9 10" key="1">
    <citation type="submission" date="2021-06" db="EMBL/GenBank/DDBJ databases">
        <title>Caerostris extrusa draft genome.</title>
        <authorList>
            <person name="Kono N."/>
            <person name="Arakawa K."/>
        </authorList>
    </citation>
    <scope>NUCLEOTIDE SEQUENCE [LARGE SCALE GENOMIC DNA]</scope>
</reference>
<evidence type="ECO:0000256" key="2">
    <source>
        <dbReference type="ARBA" id="ARBA00022761"/>
    </source>
</evidence>
<dbReference type="GO" id="GO:0045735">
    <property type="term" value="F:nutrient reservoir activity"/>
    <property type="evidence" value="ECO:0007669"/>
    <property type="project" value="UniProtKB-KW"/>
</dbReference>
<dbReference type="PROSITE" id="PS51233">
    <property type="entry name" value="VWFD"/>
    <property type="match status" value="1"/>
</dbReference>
<evidence type="ECO:0000256" key="5">
    <source>
        <dbReference type="PROSITE-ProRule" id="PRU00557"/>
    </source>
</evidence>
<name>A0AAV4M835_CAEEX</name>
<dbReference type="SMART" id="SM00216">
    <property type="entry name" value="VWD"/>
    <property type="match status" value="1"/>
</dbReference>
<dbReference type="Proteomes" id="UP001054945">
    <property type="component" value="Unassembled WGS sequence"/>
</dbReference>
<comment type="caution">
    <text evidence="9">The sequence shown here is derived from an EMBL/GenBank/DDBJ whole genome shotgun (WGS) entry which is preliminary data.</text>
</comment>
<evidence type="ECO:0000256" key="6">
    <source>
        <dbReference type="SAM" id="SignalP"/>
    </source>
</evidence>
<dbReference type="InterPro" id="IPR015255">
    <property type="entry name" value="Vitellinogen_open_b-sht"/>
</dbReference>
<keyword evidence="1 6" id="KW-0732">Signal</keyword>
<feature type="domain" description="VWFD" evidence="8">
    <location>
        <begin position="1395"/>
        <end position="1580"/>
    </location>
</feature>
<gene>
    <name evidence="9" type="primary">vit-6</name>
    <name evidence="9" type="ORF">CEXT_411611</name>
</gene>
<dbReference type="InterPro" id="IPR015819">
    <property type="entry name" value="Lipid_transp_b-sht_shell"/>
</dbReference>
<proteinExistence type="predicted"/>
<evidence type="ECO:0000256" key="4">
    <source>
        <dbReference type="ARBA" id="ARBA00023180"/>
    </source>
</evidence>
<dbReference type="Pfam" id="PF09172">
    <property type="entry name" value="Vit_open_b-sht"/>
    <property type="match status" value="1"/>
</dbReference>
<evidence type="ECO:0000313" key="9">
    <source>
        <dbReference type="EMBL" id="GIX68015.1"/>
    </source>
</evidence>
<feature type="chain" id="PRO_5043360469" evidence="6">
    <location>
        <begin position="21"/>
        <end position="1683"/>
    </location>
</feature>
<dbReference type="SMART" id="SM00638">
    <property type="entry name" value="LPD_N"/>
    <property type="match status" value="1"/>
</dbReference>
<keyword evidence="4" id="KW-0325">Glycoprotein</keyword>
<comment type="caution">
    <text evidence="5">Lacks conserved residue(s) required for the propagation of feature annotation.</text>
</comment>
<evidence type="ECO:0000256" key="3">
    <source>
        <dbReference type="ARBA" id="ARBA00023157"/>
    </source>
</evidence>
<feature type="domain" description="Vitellogenin" evidence="7">
    <location>
        <begin position="23"/>
        <end position="719"/>
    </location>
</feature>
<dbReference type="InterPro" id="IPR050733">
    <property type="entry name" value="Vitellogenin/Apolipophorin"/>
</dbReference>
<dbReference type="PANTHER" id="PTHR23345:SF15">
    <property type="entry name" value="VITELLOGENIN 1-RELATED"/>
    <property type="match status" value="1"/>
</dbReference>
<keyword evidence="10" id="KW-1185">Reference proteome</keyword>
<dbReference type="InterPro" id="IPR001747">
    <property type="entry name" value="Vitellogenin_N"/>
</dbReference>
<feature type="signal peptide" evidence="6">
    <location>
        <begin position="1"/>
        <end position="20"/>
    </location>
</feature>
<keyword evidence="2" id="KW-0758">Storage protein</keyword>
<evidence type="ECO:0000313" key="10">
    <source>
        <dbReference type="Proteomes" id="UP001054945"/>
    </source>
</evidence>
<evidence type="ECO:0000259" key="7">
    <source>
        <dbReference type="PROSITE" id="PS51211"/>
    </source>
</evidence>
<dbReference type="InterPro" id="IPR015816">
    <property type="entry name" value="Vitellinogen_b-sht_N"/>
</dbReference>
<protein>
    <submittedName>
        <fullName evidence="9">Vitellogenin-6</fullName>
    </submittedName>
</protein>
<dbReference type="SMART" id="SM01169">
    <property type="entry name" value="DUF1943"/>
    <property type="match status" value="1"/>
</dbReference>
<dbReference type="Gene3D" id="2.20.80.10">
    <property type="entry name" value="Lipovitellin-phosvitin complex, chain A, domain 4"/>
    <property type="match status" value="1"/>
</dbReference>
<dbReference type="PROSITE" id="PS51211">
    <property type="entry name" value="VITELLOGENIN"/>
    <property type="match status" value="1"/>
</dbReference>
<accession>A0AAV4M835</accession>
<dbReference type="SUPFAM" id="SSF56968">
    <property type="entry name" value="Lipovitellin-phosvitin complex, beta-sheet shell regions"/>
    <property type="match status" value="2"/>
</dbReference>
<dbReference type="Pfam" id="PF01347">
    <property type="entry name" value="Vitellogenin_N"/>
    <property type="match status" value="1"/>
</dbReference>
<dbReference type="SUPFAM" id="SSF48431">
    <property type="entry name" value="Lipovitellin-phosvitin complex, superhelical domain"/>
    <property type="match status" value="1"/>
</dbReference>
<evidence type="ECO:0000259" key="8">
    <source>
        <dbReference type="PROSITE" id="PS51233"/>
    </source>
</evidence>
<dbReference type="Gene3D" id="1.25.10.20">
    <property type="entry name" value="Vitellinogen, superhelical"/>
    <property type="match status" value="1"/>
</dbReference>
<organism evidence="9 10">
    <name type="scientific">Caerostris extrusa</name>
    <name type="common">Bark spider</name>
    <name type="synonym">Caerostris bankana</name>
    <dbReference type="NCBI Taxonomy" id="172846"/>
    <lineage>
        <taxon>Eukaryota</taxon>
        <taxon>Metazoa</taxon>
        <taxon>Ecdysozoa</taxon>
        <taxon>Arthropoda</taxon>
        <taxon>Chelicerata</taxon>
        <taxon>Arachnida</taxon>
        <taxon>Araneae</taxon>
        <taxon>Araneomorphae</taxon>
        <taxon>Entelegynae</taxon>
        <taxon>Araneoidea</taxon>
        <taxon>Araneidae</taxon>
        <taxon>Caerostris</taxon>
    </lineage>
</organism>
<evidence type="ECO:0000256" key="1">
    <source>
        <dbReference type="ARBA" id="ARBA00022729"/>
    </source>
</evidence>
<dbReference type="InterPro" id="IPR001846">
    <property type="entry name" value="VWF_type-D"/>
</dbReference>
<dbReference type="PANTHER" id="PTHR23345">
    <property type="entry name" value="VITELLOGENIN-RELATED"/>
    <property type="match status" value="1"/>
</dbReference>
<dbReference type="EMBL" id="BPLR01019451">
    <property type="protein sequence ID" value="GIX68015.1"/>
    <property type="molecule type" value="Genomic_DNA"/>
</dbReference>
<dbReference type="Gene3D" id="2.30.230.10">
    <property type="entry name" value="Lipovitellin, beta-sheet shell regions, chain A"/>
    <property type="match status" value="1"/>
</dbReference>